<dbReference type="GO" id="GO:0001868">
    <property type="term" value="P:regulation of complement activation, lectin pathway"/>
    <property type="evidence" value="ECO:0007669"/>
    <property type="project" value="UniProtKB-ARBA"/>
</dbReference>
<evidence type="ECO:0000256" key="5">
    <source>
        <dbReference type="ARBA" id="ARBA00022734"/>
    </source>
</evidence>
<evidence type="ECO:0000256" key="1">
    <source>
        <dbReference type="ARBA" id="ARBA00002219"/>
    </source>
</evidence>
<evidence type="ECO:0000256" key="2">
    <source>
        <dbReference type="ARBA" id="ARBA00010147"/>
    </source>
</evidence>
<dbReference type="GO" id="GO:0046872">
    <property type="term" value="F:metal ion binding"/>
    <property type="evidence" value="ECO:0007669"/>
    <property type="project" value="UniProtKB-KW"/>
</dbReference>
<gene>
    <name evidence="9" type="ORF">DGYR_LOCUS13579</name>
</gene>
<dbReference type="Gene3D" id="2.60.120.260">
    <property type="entry name" value="Galactose-binding domain-like"/>
    <property type="match status" value="1"/>
</dbReference>
<dbReference type="GO" id="GO:0010185">
    <property type="term" value="P:regulation of cellular defense response"/>
    <property type="evidence" value="ECO:0007669"/>
    <property type="project" value="UniProtKB-ARBA"/>
</dbReference>
<dbReference type="SUPFAM" id="SSF49785">
    <property type="entry name" value="Galactose-binding domain-like"/>
    <property type="match status" value="1"/>
</dbReference>
<reference evidence="9 10" key="1">
    <citation type="submission" date="2020-08" db="EMBL/GenBank/DDBJ databases">
        <authorList>
            <person name="Hejnol A."/>
        </authorList>
    </citation>
    <scope>NUCLEOTIDE SEQUENCE [LARGE SCALE GENOMIC DNA]</scope>
</reference>
<evidence type="ECO:0000313" key="10">
    <source>
        <dbReference type="Proteomes" id="UP000549394"/>
    </source>
</evidence>
<evidence type="ECO:0000256" key="3">
    <source>
        <dbReference type="ARBA" id="ARBA00011233"/>
    </source>
</evidence>
<dbReference type="EMBL" id="CAJFCJ010000043">
    <property type="protein sequence ID" value="CAD5126331.1"/>
    <property type="molecule type" value="Genomic_DNA"/>
</dbReference>
<sequence length="321" mass="36515">MWSLSNIAKNKLSTLSSYYESSDPGTAVDGETNWLHGQNGIKCAHTFTNRHPWWKVDLVKQSQILAVTIIGRGEHADRLENLRIAISSEDVTPTPEIPVECGYYNGPLPPYLTMRCPKSTIGRYLSAVIVAEHTALILCELDIFGYNLDENLKVNTIFYNQTDYFYRINNQTKDCNGNLKSTSDISEYQISSSFEIVLKGIDIENQSFYCNICCDMSMKKCRVKLQRLPSSAAVNAEITQTSNFQLWLTEQGISNNINKEQLLELISQLNGNHEIINFNNTMKSIRKNDTNFNEMVRSFTEIGVNPGKEEIINLRKFNNQL</sequence>
<evidence type="ECO:0000256" key="6">
    <source>
        <dbReference type="ARBA" id="ARBA00022837"/>
    </source>
</evidence>
<dbReference type="OrthoDB" id="6102375at2759"/>
<evidence type="ECO:0000256" key="7">
    <source>
        <dbReference type="ARBA" id="ARBA00023157"/>
    </source>
</evidence>
<keyword evidence="7" id="KW-1015">Disulfide bond</keyword>
<dbReference type="AlphaFoldDB" id="A0A7I8WE23"/>
<comment type="function">
    <text evidence="1">Acts as a defensive agent. Recognizes blood group fucosylated oligosaccharides including A, B, H and Lewis B-type antigens. Does not recognize Lewis A antigen and has low affinity for monovalent haptens.</text>
</comment>
<comment type="subunit">
    <text evidence="3">Homotrimer.</text>
</comment>
<dbReference type="InterPro" id="IPR051941">
    <property type="entry name" value="BG_Antigen-Binding_Lectin"/>
</dbReference>
<dbReference type="PANTHER" id="PTHR45713">
    <property type="entry name" value="FTP DOMAIN-CONTAINING PROTEIN"/>
    <property type="match status" value="1"/>
</dbReference>
<dbReference type="SMART" id="SM00607">
    <property type="entry name" value="FTP"/>
    <property type="match status" value="1"/>
</dbReference>
<evidence type="ECO:0000256" key="4">
    <source>
        <dbReference type="ARBA" id="ARBA00022723"/>
    </source>
</evidence>
<dbReference type="PANTHER" id="PTHR45713:SF6">
    <property type="entry name" value="F5_8 TYPE C DOMAIN-CONTAINING PROTEIN"/>
    <property type="match status" value="1"/>
</dbReference>
<dbReference type="GO" id="GO:0042806">
    <property type="term" value="F:fucose binding"/>
    <property type="evidence" value="ECO:0007669"/>
    <property type="project" value="UniProtKB-ARBA"/>
</dbReference>
<feature type="domain" description="Fucolectin tachylectin-4 pentraxin-1" evidence="8">
    <location>
        <begin position="4"/>
        <end position="155"/>
    </location>
</feature>
<comment type="similarity">
    <text evidence="2">Belongs to the fucolectin family.</text>
</comment>
<dbReference type="Proteomes" id="UP000549394">
    <property type="component" value="Unassembled WGS sequence"/>
</dbReference>
<name>A0A7I8WE23_9ANNE</name>
<keyword evidence="10" id="KW-1185">Reference proteome</keyword>
<comment type="caution">
    <text evidence="9">The sequence shown here is derived from an EMBL/GenBank/DDBJ whole genome shotgun (WGS) entry which is preliminary data.</text>
</comment>
<organism evidence="9 10">
    <name type="scientific">Dimorphilus gyrociliatus</name>
    <dbReference type="NCBI Taxonomy" id="2664684"/>
    <lineage>
        <taxon>Eukaryota</taxon>
        <taxon>Metazoa</taxon>
        <taxon>Spiralia</taxon>
        <taxon>Lophotrochozoa</taxon>
        <taxon>Annelida</taxon>
        <taxon>Polychaeta</taxon>
        <taxon>Polychaeta incertae sedis</taxon>
        <taxon>Dinophilidae</taxon>
        <taxon>Dimorphilus</taxon>
    </lineage>
</organism>
<accession>A0A7I8WE23</accession>
<proteinExistence type="inferred from homology"/>
<keyword evidence="5" id="KW-0430">Lectin</keyword>
<dbReference type="Pfam" id="PF22633">
    <property type="entry name" value="F5_F8_type_C_2"/>
    <property type="match status" value="1"/>
</dbReference>
<dbReference type="InterPro" id="IPR008979">
    <property type="entry name" value="Galactose-bd-like_sf"/>
</dbReference>
<evidence type="ECO:0000259" key="8">
    <source>
        <dbReference type="SMART" id="SM00607"/>
    </source>
</evidence>
<protein>
    <submittedName>
        <fullName evidence="9">DgyrCDS14481</fullName>
    </submittedName>
</protein>
<keyword evidence="4" id="KW-0479">Metal-binding</keyword>
<evidence type="ECO:0000313" key="9">
    <source>
        <dbReference type="EMBL" id="CAD5126331.1"/>
    </source>
</evidence>
<dbReference type="InterPro" id="IPR006585">
    <property type="entry name" value="FTP1"/>
</dbReference>
<keyword evidence="6" id="KW-0106">Calcium</keyword>